<evidence type="ECO:0000313" key="2">
    <source>
        <dbReference type="Proteomes" id="UP000265520"/>
    </source>
</evidence>
<evidence type="ECO:0000313" key="1">
    <source>
        <dbReference type="EMBL" id="MCI00294.1"/>
    </source>
</evidence>
<organism evidence="1 2">
    <name type="scientific">Trifolium medium</name>
    <dbReference type="NCBI Taxonomy" id="97028"/>
    <lineage>
        <taxon>Eukaryota</taxon>
        <taxon>Viridiplantae</taxon>
        <taxon>Streptophyta</taxon>
        <taxon>Embryophyta</taxon>
        <taxon>Tracheophyta</taxon>
        <taxon>Spermatophyta</taxon>
        <taxon>Magnoliopsida</taxon>
        <taxon>eudicotyledons</taxon>
        <taxon>Gunneridae</taxon>
        <taxon>Pentapetalae</taxon>
        <taxon>rosids</taxon>
        <taxon>fabids</taxon>
        <taxon>Fabales</taxon>
        <taxon>Fabaceae</taxon>
        <taxon>Papilionoideae</taxon>
        <taxon>50 kb inversion clade</taxon>
        <taxon>NPAAA clade</taxon>
        <taxon>Hologalegina</taxon>
        <taxon>IRL clade</taxon>
        <taxon>Trifolieae</taxon>
        <taxon>Trifolium</taxon>
    </lineage>
</organism>
<accession>A0A392NLN3</accession>
<name>A0A392NLN3_9FABA</name>
<sequence length="57" mass="6688">MLICLERYQKNCLHTDHTTIEIKEGARIPNIRPYRYPHRQKKAIEAFATDTLMSGLT</sequence>
<keyword evidence="2" id="KW-1185">Reference proteome</keyword>
<comment type="caution">
    <text evidence="1">The sequence shown here is derived from an EMBL/GenBank/DDBJ whole genome shotgun (WGS) entry which is preliminary data.</text>
</comment>
<feature type="non-terminal residue" evidence="1">
    <location>
        <position position="57"/>
    </location>
</feature>
<protein>
    <submittedName>
        <fullName evidence="1">Uncharacterized protein</fullName>
    </submittedName>
</protein>
<reference evidence="1 2" key="1">
    <citation type="journal article" date="2018" name="Front. Plant Sci.">
        <title>Red Clover (Trifolium pratense) and Zigzag Clover (T. medium) - A Picture of Genomic Similarities and Differences.</title>
        <authorList>
            <person name="Dluhosova J."/>
            <person name="Istvanek J."/>
            <person name="Nedelnik J."/>
            <person name="Repkova J."/>
        </authorList>
    </citation>
    <scope>NUCLEOTIDE SEQUENCE [LARGE SCALE GENOMIC DNA]</scope>
    <source>
        <strain evidence="2">cv. 10/8</strain>
        <tissue evidence="1">Leaf</tissue>
    </source>
</reference>
<dbReference type="AlphaFoldDB" id="A0A392NLN3"/>
<dbReference type="Proteomes" id="UP000265520">
    <property type="component" value="Unassembled WGS sequence"/>
</dbReference>
<proteinExistence type="predicted"/>
<dbReference type="EMBL" id="LXQA010042774">
    <property type="protein sequence ID" value="MCI00294.1"/>
    <property type="molecule type" value="Genomic_DNA"/>
</dbReference>